<feature type="transmembrane region" description="Helical" evidence="1">
    <location>
        <begin position="107"/>
        <end position="126"/>
    </location>
</feature>
<evidence type="ECO:0000313" key="2">
    <source>
        <dbReference type="EMBL" id="MBK0418472.1"/>
    </source>
</evidence>
<feature type="transmembrane region" description="Helical" evidence="1">
    <location>
        <begin position="177"/>
        <end position="198"/>
    </location>
</feature>
<feature type="transmembrane region" description="Helical" evidence="1">
    <location>
        <begin position="138"/>
        <end position="157"/>
    </location>
</feature>
<dbReference type="AlphaFoldDB" id="A0A934UV12"/>
<sequence length="209" mass="22438">MGPARVLLGVVVLGILVHAYLLEAAAGNPSPFDYFGYFTNLTSLLTCGLLITSGALLWIGRTERRDAADRPVPSWLAPARAAAATCMLVVGVVYSVLVPGTGSAPPWVSAALHLVFPLLVLLDWLVPDGSRPPRWRDLWIVLPYPLAWLTVVLIRGVTDGWVPYGFLLPERGIASLVLHIAGLLLALLAAALLVWAGARIPPRTARREA</sequence>
<dbReference type="Proteomes" id="UP000608530">
    <property type="component" value="Unassembled WGS sequence"/>
</dbReference>
<organism evidence="2 3">
    <name type="scientific">Leucobacter chromiisoli</name>
    <dbReference type="NCBI Taxonomy" id="2796471"/>
    <lineage>
        <taxon>Bacteria</taxon>
        <taxon>Bacillati</taxon>
        <taxon>Actinomycetota</taxon>
        <taxon>Actinomycetes</taxon>
        <taxon>Micrococcales</taxon>
        <taxon>Microbacteriaceae</taxon>
        <taxon>Leucobacter</taxon>
    </lineage>
</organism>
<keyword evidence="1" id="KW-1133">Transmembrane helix</keyword>
<keyword evidence="1" id="KW-0472">Membrane</keyword>
<feature type="transmembrane region" description="Helical" evidence="1">
    <location>
        <begin position="81"/>
        <end position="101"/>
    </location>
</feature>
<reference evidence="2" key="1">
    <citation type="submission" date="2020-12" db="EMBL/GenBank/DDBJ databases">
        <title>Leucobacter sp. CAS1, isolated from Chromium sludge.</title>
        <authorList>
            <person name="Xu Z."/>
        </authorList>
    </citation>
    <scope>NUCLEOTIDE SEQUENCE</scope>
    <source>
        <strain evidence="2">CSA1</strain>
    </source>
</reference>
<dbReference type="NCBIfam" id="NF038065">
    <property type="entry name" value="Pr6Pr"/>
    <property type="match status" value="1"/>
</dbReference>
<dbReference type="EMBL" id="JAEHOH010000006">
    <property type="protein sequence ID" value="MBK0418472.1"/>
    <property type="molecule type" value="Genomic_DNA"/>
</dbReference>
<evidence type="ECO:0000256" key="1">
    <source>
        <dbReference type="SAM" id="Phobius"/>
    </source>
</evidence>
<accession>A0A934UV12</accession>
<comment type="caution">
    <text evidence="2">The sequence shown here is derived from an EMBL/GenBank/DDBJ whole genome shotgun (WGS) entry which is preliminary data.</text>
</comment>
<gene>
    <name evidence="2" type="ORF">JD276_05415</name>
</gene>
<keyword evidence="3" id="KW-1185">Reference proteome</keyword>
<evidence type="ECO:0000313" key="3">
    <source>
        <dbReference type="Proteomes" id="UP000608530"/>
    </source>
</evidence>
<protein>
    <submittedName>
        <fullName evidence="2">Pr6Pr family membrane protein</fullName>
    </submittedName>
</protein>
<feature type="transmembrane region" description="Helical" evidence="1">
    <location>
        <begin position="34"/>
        <end position="60"/>
    </location>
</feature>
<dbReference type="InterPro" id="IPR049713">
    <property type="entry name" value="Pr6Pr-like"/>
</dbReference>
<proteinExistence type="predicted"/>
<keyword evidence="1" id="KW-0812">Transmembrane</keyword>
<name>A0A934UV12_9MICO</name>